<dbReference type="PROSITE" id="PS00671">
    <property type="entry name" value="D_2_HYDROXYACID_DH_3"/>
    <property type="match status" value="1"/>
</dbReference>
<gene>
    <name evidence="7" type="ORF">KCTCHS21_48680</name>
</gene>
<protein>
    <submittedName>
        <fullName evidence="7">D-isomer specific 2-hydroxyacid dehydrogenase family protein</fullName>
    </submittedName>
</protein>
<evidence type="ECO:0000256" key="1">
    <source>
        <dbReference type="ARBA" id="ARBA00005854"/>
    </source>
</evidence>
<dbReference type="EMBL" id="AP019400">
    <property type="protein sequence ID" value="BBI35469.1"/>
    <property type="molecule type" value="Genomic_DNA"/>
</dbReference>
<dbReference type="OrthoDB" id="9805416at2"/>
<accession>A0A3T1DBK2</accession>
<feature type="domain" description="D-isomer specific 2-hydroxyacid dehydrogenase NAD-binding" evidence="6">
    <location>
        <begin position="107"/>
        <end position="283"/>
    </location>
</feature>
<comment type="similarity">
    <text evidence="1 4">Belongs to the D-isomer specific 2-hydroxyacid dehydrogenase family.</text>
</comment>
<keyword evidence="8" id="KW-1185">Reference proteome</keyword>
<dbReference type="InterPro" id="IPR050418">
    <property type="entry name" value="D-iso_2-hydroxyacid_DH_PdxB"/>
</dbReference>
<dbReference type="CDD" id="cd05299">
    <property type="entry name" value="CtBP_dh"/>
    <property type="match status" value="1"/>
</dbReference>
<dbReference type="Pfam" id="PF00389">
    <property type="entry name" value="2-Hacid_dh"/>
    <property type="match status" value="1"/>
</dbReference>
<feature type="domain" description="D-isomer specific 2-hydroxyacid dehydrogenase catalytic" evidence="5">
    <location>
        <begin position="15"/>
        <end position="315"/>
    </location>
</feature>
<dbReference type="GO" id="GO:0016616">
    <property type="term" value="F:oxidoreductase activity, acting on the CH-OH group of donors, NAD or NADP as acceptor"/>
    <property type="evidence" value="ECO:0007669"/>
    <property type="project" value="InterPro"/>
</dbReference>
<dbReference type="InterPro" id="IPR029753">
    <property type="entry name" value="D-isomer_DH_CS"/>
</dbReference>
<organism evidence="7 8">
    <name type="scientific">Cohnella abietis</name>
    <dbReference type="NCBI Taxonomy" id="2507935"/>
    <lineage>
        <taxon>Bacteria</taxon>
        <taxon>Bacillati</taxon>
        <taxon>Bacillota</taxon>
        <taxon>Bacilli</taxon>
        <taxon>Bacillales</taxon>
        <taxon>Paenibacillaceae</taxon>
        <taxon>Cohnella</taxon>
    </lineage>
</organism>
<evidence type="ECO:0000256" key="3">
    <source>
        <dbReference type="ARBA" id="ARBA00023027"/>
    </source>
</evidence>
<proteinExistence type="inferred from homology"/>
<dbReference type="Pfam" id="PF02826">
    <property type="entry name" value="2-Hacid_dh_C"/>
    <property type="match status" value="1"/>
</dbReference>
<dbReference type="GO" id="GO:0051287">
    <property type="term" value="F:NAD binding"/>
    <property type="evidence" value="ECO:0007669"/>
    <property type="project" value="InterPro"/>
</dbReference>
<dbReference type="RefSeq" id="WP_130614158.1">
    <property type="nucleotide sequence ID" value="NZ_AP019400.1"/>
</dbReference>
<name>A0A3T1DBK2_9BACL</name>
<dbReference type="InterPro" id="IPR006140">
    <property type="entry name" value="D-isomer_DH_NAD-bd"/>
</dbReference>
<dbReference type="InterPro" id="IPR036291">
    <property type="entry name" value="NAD(P)-bd_dom_sf"/>
</dbReference>
<keyword evidence="3" id="KW-0520">NAD</keyword>
<dbReference type="AlphaFoldDB" id="A0A3T1DBK2"/>
<dbReference type="PANTHER" id="PTHR43761:SF1">
    <property type="entry name" value="D-ISOMER SPECIFIC 2-HYDROXYACID DEHYDROGENASE CATALYTIC DOMAIN-CONTAINING PROTEIN-RELATED"/>
    <property type="match status" value="1"/>
</dbReference>
<dbReference type="Gene3D" id="3.40.50.720">
    <property type="entry name" value="NAD(P)-binding Rossmann-like Domain"/>
    <property type="match status" value="2"/>
</dbReference>
<dbReference type="PANTHER" id="PTHR43761">
    <property type="entry name" value="D-ISOMER SPECIFIC 2-HYDROXYACID DEHYDROGENASE FAMILY PROTEIN (AFU_ORTHOLOGUE AFUA_1G13630)"/>
    <property type="match status" value="1"/>
</dbReference>
<evidence type="ECO:0000256" key="2">
    <source>
        <dbReference type="ARBA" id="ARBA00023002"/>
    </source>
</evidence>
<evidence type="ECO:0000313" key="8">
    <source>
        <dbReference type="Proteomes" id="UP000289856"/>
    </source>
</evidence>
<evidence type="ECO:0000313" key="7">
    <source>
        <dbReference type="EMBL" id="BBI35469.1"/>
    </source>
</evidence>
<sequence length="331" mass="36472">MKAYALPHEFSDLHQERQILKEIGVELIELTVNKSDEIIREAADGVALFVQYTPITAEIIEGLQHCQVIIRYGIGFDNVDLLAAAKRGIWVCNIPHYCMDEVADHTFALLLGASRKLTVCNESVHKGEWDFLQHRPIQCLAGKTLGLAGFGQIAQMVAKRAKAFDMKIITHDPWASPEALAHYDVRAVTRDELFATSDYLSLHMPLNEDTRYFVSADTLNQMKEGVVIVNTARGALVNIEDAAAAVVEGKIGVLCLDVLEQEPPSVDNPLIGHSNVILTPHSAYYSEESLPRLQRLAGEEAARVISGALPNSPVNASYMKKKERAADDSSI</sequence>
<evidence type="ECO:0000259" key="5">
    <source>
        <dbReference type="Pfam" id="PF00389"/>
    </source>
</evidence>
<evidence type="ECO:0000256" key="4">
    <source>
        <dbReference type="RuleBase" id="RU003719"/>
    </source>
</evidence>
<dbReference type="InterPro" id="IPR043322">
    <property type="entry name" value="CtBP"/>
</dbReference>
<dbReference type="Proteomes" id="UP000289856">
    <property type="component" value="Chromosome"/>
</dbReference>
<dbReference type="GO" id="GO:0003714">
    <property type="term" value="F:transcription corepressor activity"/>
    <property type="evidence" value="ECO:0007669"/>
    <property type="project" value="InterPro"/>
</dbReference>
<dbReference type="KEGG" id="cohn:KCTCHS21_48680"/>
<dbReference type="SUPFAM" id="SSF52283">
    <property type="entry name" value="Formate/glycerate dehydrogenase catalytic domain-like"/>
    <property type="match status" value="1"/>
</dbReference>
<keyword evidence="2 4" id="KW-0560">Oxidoreductase</keyword>
<dbReference type="InterPro" id="IPR006139">
    <property type="entry name" value="D-isomer_2_OHA_DH_cat_dom"/>
</dbReference>
<reference evidence="7 8" key="1">
    <citation type="submission" date="2019-01" db="EMBL/GenBank/DDBJ databases">
        <title>Complete genome sequence of Cohnella hallensis HS21 isolated from Korean fir (Abies koreana) rhizospheric soil.</title>
        <authorList>
            <person name="Jiang L."/>
            <person name="Kang S.W."/>
            <person name="Kim S."/>
            <person name="Jung J."/>
            <person name="Kim C.Y."/>
            <person name="Kim D.H."/>
            <person name="Kim S.W."/>
            <person name="Lee J."/>
        </authorList>
    </citation>
    <scope>NUCLEOTIDE SEQUENCE [LARGE SCALE GENOMIC DNA]</scope>
    <source>
        <strain evidence="7 8">HS21</strain>
    </source>
</reference>
<evidence type="ECO:0000259" key="6">
    <source>
        <dbReference type="Pfam" id="PF02826"/>
    </source>
</evidence>
<dbReference type="SUPFAM" id="SSF51735">
    <property type="entry name" value="NAD(P)-binding Rossmann-fold domains"/>
    <property type="match status" value="1"/>
</dbReference>